<gene>
    <name evidence="1" type="ORF">QWY14_08425</name>
</gene>
<dbReference type="Proteomes" id="UP001172055">
    <property type="component" value="Unassembled WGS sequence"/>
</dbReference>
<evidence type="ECO:0000313" key="2">
    <source>
        <dbReference type="Proteomes" id="UP001172055"/>
    </source>
</evidence>
<keyword evidence="2" id="KW-1185">Reference proteome</keyword>
<dbReference type="EMBL" id="JAUJWV010000001">
    <property type="protein sequence ID" value="MDN7241818.1"/>
    <property type="molecule type" value="Genomic_DNA"/>
</dbReference>
<proteinExistence type="predicted"/>
<protein>
    <submittedName>
        <fullName evidence="1">Alpha-ribazole-5-phosphate synthase</fullName>
    </submittedName>
</protein>
<sequence>MRHELRLGEWIVTSDNSGGIGEKPLDFVKAPDKVTAKFAARVALLEQWAAQSEPEAVLLHNFSGEAQWNRYVEGIEELLFEAGIKNIQLTGSSETNVETLQSAIGVTMLGKRQREENSEPLKWFVYGMPLVGKDVLEKKEQLADIKKINEARLNRLVERLWPVGSKGIAKEAELLFGKQITPVADVDVHASAGPSTCVLIGVREENTEALKGHFGIHIYPLHH</sequence>
<organism evidence="1 2">
    <name type="scientific">Planococcus shixiaomingii</name>
    <dbReference type="NCBI Taxonomy" id="3058393"/>
    <lineage>
        <taxon>Bacteria</taxon>
        <taxon>Bacillati</taxon>
        <taxon>Bacillota</taxon>
        <taxon>Bacilli</taxon>
        <taxon>Bacillales</taxon>
        <taxon>Caryophanaceae</taxon>
        <taxon>Planococcus</taxon>
    </lineage>
</organism>
<name>A0ABT8N1R3_9BACL</name>
<evidence type="ECO:0000313" key="1">
    <source>
        <dbReference type="EMBL" id="MDN7241818.1"/>
    </source>
</evidence>
<comment type="caution">
    <text evidence="1">The sequence shown here is derived from an EMBL/GenBank/DDBJ whole genome shotgun (WGS) entry which is preliminary data.</text>
</comment>
<dbReference type="RefSeq" id="WP_300985852.1">
    <property type="nucleotide sequence ID" value="NZ_CP129236.1"/>
</dbReference>
<reference evidence="1 2" key="1">
    <citation type="submission" date="2023-06" db="EMBL/GenBank/DDBJ databases">
        <title>Novel species in genus Planococcus.</title>
        <authorList>
            <person name="Ning S."/>
        </authorList>
    </citation>
    <scope>NUCLEOTIDE SEQUENCE [LARGE SCALE GENOMIC DNA]</scope>
    <source>
        <strain evidence="1 2">N028</strain>
    </source>
</reference>
<accession>A0ABT8N1R3</accession>